<dbReference type="NCBIfam" id="TIGR00005">
    <property type="entry name" value="rluA_subfam"/>
    <property type="match status" value="1"/>
</dbReference>
<keyword evidence="6 9" id="KW-0413">Isomerase</keyword>
<dbReference type="InterPro" id="IPR006145">
    <property type="entry name" value="PsdUridine_synth_RsuA/RluA"/>
</dbReference>
<dbReference type="EMBL" id="CYHF01000006">
    <property type="protein sequence ID" value="CUA97652.1"/>
    <property type="molecule type" value="Genomic_DNA"/>
</dbReference>
<sequence length="329" mass="36202">MHTASSPQVRLLQVGDAGEGQRLDNFLARHLKGVPRSHIHRIVRSGEVRVNGGRARAEQKLQSSDQVRIPPVRVAQPDAPRAAPALEFPVVFEDDHLLAINKPEGVAVHGGSGVSFGVIEALRAARPQAKFLELVHRLDRDTSGLLLIAKKRSALTALHAALRERHADKRYLALVAGLWTRGAVTVDAPLHKYLLANGERRVRVDSEQGQASRTQFRPQEQFALKGLEGWNGLTLMQARLLTGRTHQIRVHLAHSGHPILGDDKYGDDSLNAALARGQTGLPPLRRMFLHAQSLALAHPATGERLELQAPPPESWVQWLQHLRAQCAQS</sequence>
<evidence type="ECO:0000256" key="2">
    <source>
        <dbReference type="ARBA" id="ARBA00002876"/>
    </source>
</evidence>
<protein>
    <recommendedName>
        <fullName evidence="9">Pseudouridine synthase</fullName>
        <ecNumber evidence="9">5.4.99.-</ecNumber>
    </recommendedName>
</protein>
<dbReference type="PANTHER" id="PTHR21600:SF92">
    <property type="entry name" value="RIBOSOMAL LARGE SUBUNIT PSEUDOURIDINE SYNTHASE C"/>
    <property type="match status" value="1"/>
</dbReference>
<dbReference type="PROSITE" id="PS50889">
    <property type="entry name" value="S4"/>
    <property type="match status" value="1"/>
</dbReference>
<gene>
    <name evidence="11" type="ORF">Ga0061069_10637</name>
</gene>
<dbReference type="GO" id="GO:0003723">
    <property type="term" value="F:RNA binding"/>
    <property type="evidence" value="ECO:0007669"/>
    <property type="project" value="UniProtKB-KW"/>
</dbReference>
<dbReference type="InterPro" id="IPR036986">
    <property type="entry name" value="S4_RNA-bd_sf"/>
</dbReference>
<dbReference type="RefSeq" id="WP_055450718.1">
    <property type="nucleotide sequence ID" value="NZ_CYHF01000006.1"/>
</dbReference>
<dbReference type="SUPFAM" id="SSF55120">
    <property type="entry name" value="Pseudouridine synthase"/>
    <property type="match status" value="1"/>
</dbReference>
<dbReference type="CDD" id="cd02869">
    <property type="entry name" value="PseudoU_synth_RluA_like"/>
    <property type="match status" value="1"/>
</dbReference>
<dbReference type="CDD" id="cd00165">
    <property type="entry name" value="S4"/>
    <property type="match status" value="1"/>
</dbReference>
<evidence type="ECO:0000313" key="12">
    <source>
        <dbReference type="Proteomes" id="UP000183649"/>
    </source>
</evidence>
<accession>A0A0K6I303</accession>
<comment type="catalytic activity">
    <reaction evidence="9">
        <text>a uridine in RNA = a pseudouridine in RNA</text>
        <dbReference type="Rhea" id="RHEA:48348"/>
        <dbReference type="Rhea" id="RHEA-COMP:12068"/>
        <dbReference type="Rhea" id="RHEA-COMP:12069"/>
        <dbReference type="ChEBI" id="CHEBI:65314"/>
        <dbReference type="ChEBI" id="CHEBI:65315"/>
    </reaction>
</comment>
<evidence type="ECO:0000256" key="8">
    <source>
        <dbReference type="PROSITE-ProRule" id="PRU00182"/>
    </source>
</evidence>
<dbReference type="InterPro" id="IPR050188">
    <property type="entry name" value="RluA_PseudoU_synthase"/>
</dbReference>
<organism evidence="11 12">
    <name type="scientific">Thiomonas bhubaneswarensis</name>
    <dbReference type="NCBI Taxonomy" id="339866"/>
    <lineage>
        <taxon>Bacteria</taxon>
        <taxon>Pseudomonadati</taxon>
        <taxon>Pseudomonadota</taxon>
        <taxon>Betaproteobacteria</taxon>
        <taxon>Burkholderiales</taxon>
        <taxon>Thiomonas</taxon>
    </lineage>
</organism>
<dbReference type="Gene3D" id="3.30.2350.10">
    <property type="entry name" value="Pseudouridine synthase"/>
    <property type="match status" value="1"/>
</dbReference>
<dbReference type="AlphaFoldDB" id="A0A0K6I303"/>
<dbReference type="Pfam" id="PF00849">
    <property type="entry name" value="PseudoU_synth_2"/>
    <property type="match status" value="1"/>
</dbReference>
<evidence type="ECO:0000313" key="11">
    <source>
        <dbReference type="EMBL" id="CUA97652.1"/>
    </source>
</evidence>
<dbReference type="InterPro" id="IPR020103">
    <property type="entry name" value="PsdUridine_synth_cat_dom_sf"/>
</dbReference>
<evidence type="ECO:0000256" key="7">
    <source>
        <dbReference type="PIRSR" id="PIRSR606225-1"/>
    </source>
</evidence>
<evidence type="ECO:0000256" key="1">
    <source>
        <dbReference type="ARBA" id="ARBA00000381"/>
    </source>
</evidence>
<evidence type="ECO:0000256" key="9">
    <source>
        <dbReference type="RuleBase" id="RU362028"/>
    </source>
</evidence>
<keyword evidence="12" id="KW-1185">Reference proteome</keyword>
<dbReference type="Pfam" id="PF01479">
    <property type="entry name" value="S4"/>
    <property type="match status" value="1"/>
</dbReference>
<dbReference type="PROSITE" id="PS01129">
    <property type="entry name" value="PSI_RLU"/>
    <property type="match status" value="1"/>
</dbReference>
<evidence type="ECO:0000256" key="6">
    <source>
        <dbReference type="ARBA" id="ARBA00023235"/>
    </source>
</evidence>
<feature type="domain" description="RNA-binding S4" evidence="10">
    <location>
        <begin position="21"/>
        <end position="80"/>
    </location>
</feature>
<evidence type="ECO:0000256" key="4">
    <source>
        <dbReference type="ARBA" id="ARBA00022552"/>
    </source>
</evidence>
<dbReference type="GO" id="GO:0160141">
    <property type="term" value="F:23S rRNA pseudouridine(955/2504/2580) synthase activity"/>
    <property type="evidence" value="ECO:0007669"/>
    <property type="project" value="UniProtKB-EC"/>
</dbReference>
<dbReference type="PANTHER" id="PTHR21600">
    <property type="entry name" value="MITOCHONDRIAL RNA PSEUDOURIDINE SYNTHASE"/>
    <property type="match status" value="1"/>
</dbReference>
<comment type="similarity">
    <text evidence="3 9">Belongs to the pseudouridine synthase RluA family.</text>
</comment>
<dbReference type="InterPro" id="IPR006224">
    <property type="entry name" value="PsdUridine_synth_RluA-like_CS"/>
</dbReference>
<feature type="active site" evidence="7">
    <location>
        <position position="139"/>
    </location>
</feature>
<dbReference type="Proteomes" id="UP000183649">
    <property type="component" value="Unassembled WGS sequence"/>
</dbReference>
<keyword evidence="4" id="KW-0698">rRNA processing</keyword>
<dbReference type="OrthoDB" id="9785808at2"/>
<reference evidence="12" key="1">
    <citation type="submission" date="2015-08" db="EMBL/GenBank/DDBJ databases">
        <authorList>
            <person name="Varghese N."/>
        </authorList>
    </citation>
    <scope>NUCLEOTIDE SEQUENCE [LARGE SCALE GENOMIC DNA]</scope>
    <source>
        <strain evidence="12">DSM 18181</strain>
    </source>
</reference>
<comment type="catalytic activity">
    <reaction evidence="1">
        <text>uridine(955/2504/2580) in 23S rRNA = pseudouridine(955/2504/2580) in 23S rRNA</text>
        <dbReference type="Rhea" id="RHEA:42528"/>
        <dbReference type="Rhea" id="RHEA-COMP:10099"/>
        <dbReference type="Rhea" id="RHEA-COMP:10100"/>
        <dbReference type="ChEBI" id="CHEBI:65314"/>
        <dbReference type="ChEBI" id="CHEBI:65315"/>
        <dbReference type="EC" id="5.4.99.24"/>
    </reaction>
</comment>
<dbReference type="EC" id="5.4.99.-" evidence="9"/>
<keyword evidence="5 8" id="KW-0694">RNA-binding</keyword>
<dbReference type="InterPro" id="IPR002942">
    <property type="entry name" value="S4_RNA-bd"/>
</dbReference>
<dbReference type="GO" id="GO:0000455">
    <property type="term" value="P:enzyme-directed rRNA pseudouridine synthesis"/>
    <property type="evidence" value="ECO:0007669"/>
    <property type="project" value="UniProtKB-ARBA"/>
</dbReference>
<name>A0A0K6I303_9BURK</name>
<dbReference type="SUPFAM" id="SSF55174">
    <property type="entry name" value="Alpha-L RNA-binding motif"/>
    <property type="match status" value="1"/>
</dbReference>
<proteinExistence type="inferred from homology"/>
<dbReference type="STRING" id="339866.GCA_001418255_01830"/>
<dbReference type="SMART" id="SM00363">
    <property type="entry name" value="S4"/>
    <property type="match status" value="1"/>
</dbReference>
<comment type="function">
    <text evidence="2">Responsible for synthesis of pseudouridine from uracil at positions 955, 2504 and 2580 in 23S ribosomal RNA.</text>
</comment>
<dbReference type="Gene3D" id="3.10.290.10">
    <property type="entry name" value="RNA-binding S4 domain"/>
    <property type="match status" value="1"/>
</dbReference>
<evidence type="ECO:0000259" key="10">
    <source>
        <dbReference type="SMART" id="SM00363"/>
    </source>
</evidence>
<dbReference type="InterPro" id="IPR006225">
    <property type="entry name" value="PsdUridine_synth_RluC/D"/>
</dbReference>
<evidence type="ECO:0000256" key="3">
    <source>
        <dbReference type="ARBA" id="ARBA00010876"/>
    </source>
</evidence>
<evidence type="ECO:0000256" key="5">
    <source>
        <dbReference type="ARBA" id="ARBA00022884"/>
    </source>
</evidence>